<keyword evidence="8" id="KW-1133">Transmembrane helix</keyword>
<keyword evidence="2 8" id="KW-0349">Heme</keyword>
<dbReference type="InterPro" id="IPR036400">
    <property type="entry name" value="Cyt_B5-like_heme/steroid_sf"/>
</dbReference>
<dbReference type="InterPro" id="IPR018506">
    <property type="entry name" value="Cyt_B5_heme-BS"/>
</dbReference>
<evidence type="ECO:0000256" key="3">
    <source>
        <dbReference type="ARBA" id="ARBA00022692"/>
    </source>
</evidence>
<dbReference type="Pfam" id="PF00173">
    <property type="entry name" value="Cyt-b5"/>
    <property type="match status" value="1"/>
</dbReference>
<proteinExistence type="inferred from homology"/>
<dbReference type="SMART" id="SM01117">
    <property type="entry name" value="Cyt-b5"/>
    <property type="match status" value="1"/>
</dbReference>
<dbReference type="Gene3D" id="3.10.120.10">
    <property type="entry name" value="Cytochrome b5-like heme/steroid binding domain"/>
    <property type="match status" value="1"/>
</dbReference>
<evidence type="ECO:0000256" key="2">
    <source>
        <dbReference type="ARBA" id="ARBA00022617"/>
    </source>
</evidence>
<keyword evidence="11" id="KW-1185">Reference proteome</keyword>
<dbReference type="PANTHER" id="PTHR19359">
    <property type="entry name" value="CYTOCHROME B5"/>
    <property type="match status" value="1"/>
</dbReference>
<dbReference type="InterPro" id="IPR001199">
    <property type="entry name" value="Cyt_B5-like_heme/steroid-bd"/>
</dbReference>
<comment type="similarity">
    <text evidence="7 8">Belongs to the cytochrome b5 family.</text>
</comment>
<keyword evidence="3 8" id="KW-0812">Transmembrane</keyword>
<dbReference type="GO" id="GO:0046872">
    <property type="term" value="F:metal ion binding"/>
    <property type="evidence" value="ECO:0007669"/>
    <property type="project" value="UniProtKB-UniRule"/>
</dbReference>
<evidence type="ECO:0000313" key="11">
    <source>
        <dbReference type="Proteomes" id="UP000554482"/>
    </source>
</evidence>
<dbReference type="GO" id="GO:0016020">
    <property type="term" value="C:membrane"/>
    <property type="evidence" value="ECO:0007669"/>
    <property type="project" value="UniProtKB-SubCell"/>
</dbReference>
<dbReference type="PROSITE" id="PS00191">
    <property type="entry name" value="CYTOCHROME_B5_1"/>
    <property type="match status" value="1"/>
</dbReference>
<dbReference type="FunFam" id="3.10.120.10:FF:000002">
    <property type="entry name" value="Cytochrome b5 type B"/>
    <property type="match status" value="1"/>
</dbReference>
<name>A0A7J6V1X4_THATH</name>
<dbReference type="PRINTS" id="PR00363">
    <property type="entry name" value="CYTOCHROMEB5"/>
</dbReference>
<comment type="caution">
    <text evidence="10">The sequence shown here is derived from an EMBL/GenBank/DDBJ whole genome shotgun (WGS) entry which is preliminary data.</text>
</comment>
<evidence type="ECO:0000256" key="6">
    <source>
        <dbReference type="ARBA" id="ARBA00023136"/>
    </source>
</evidence>
<organism evidence="10 11">
    <name type="scientific">Thalictrum thalictroides</name>
    <name type="common">Rue-anemone</name>
    <name type="synonym">Anemone thalictroides</name>
    <dbReference type="NCBI Taxonomy" id="46969"/>
    <lineage>
        <taxon>Eukaryota</taxon>
        <taxon>Viridiplantae</taxon>
        <taxon>Streptophyta</taxon>
        <taxon>Embryophyta</taxon>
        <taxon>Tracheophyta</taxon>
        <taxon>Spermatophyta</taxon>
        <taxon>Magnoliopsida</taxon>
        <taxon>Ranunculales</taxon>
        <taxon>Ranunculaceae</taxon>
        <taxon>Thalictroideae</taxon>
        <taxon>Thalictrum</taxon>
    </lineage>
</organism>
<dbReference type="OrthoDB" id="260519at2759"/>
<reference evidence="10 11" key="1">
    <citation type="submission" date="2020-06" db="EMBL/GenBank/DDBJ databases">
        <title>Transcriptomic and genomic resources for Thalictrum thalictroides and T. hernandezii: Facilitating candidate gene discovery in an emerging model plant lineage.</title>
        <authorList>
            <person name="Arias T."/>
            <person name="Riano-Pachon D.M."/>
            <person name="Di Stilio V.S."/>
        </authorList>
    </citation>
    <scope>NUCLEOTIDE SEQUENCE [LARGE SCALE GENOMIC DNA]</scope>
    <source>
        <strain evidence="11">cv. WT478/WT964</strain>
        <tissue evidence="10">Leaves</tissue>
    </source>
</reference>
<dbReference type="PANTHER" id="PTHR19359:SF25">
    <property type="entry name" value="CYTOCHROME B5 HEME-BINDING DOMAIN-CONTAINING PROTEIN"/>
    <property type="match status" value="1"/>
</dbReference>
<dbReference type="InterPro" id="IPR050668">
    <property type="entry name" value="Cytochrome_b5"/>
</dbReference>
<evidence type="ECO:0000259" key="9">
    <source>
        <dbReference type="PROSITE" id="PS50255"/>
    </source>
</evidence>
<keyword evidence="5 8" id="KW-0408">Iron</keyword>
<dbReference type="AlphaFoldDB" id="A0A7J6V1X4"/>
<evidence type="ECO:0000256" key="1">
    <source>
        <dbReference type="ARBA" id="ARBA00004370"/>
    </source>
</evidence>
<feature type="transmembrane region" description="Helical" evidence="8">
    <location>
        <begin position="107"/>
        <end position="128"/>
    </location>
</feature>
<evidence type="ECO:0000256" key="4">
    <source>
        <dbReference type="ARBA" id="ARBA00022723"/>
    </source>
</evidence>
<evidence type="ECO:0000256" key="7">
    <source>
        <dbReference type="ARBA" id="ARBA00038168"/>
    </source>
</evidence>
<evidence type="ECO:0000256" key="8">
    <source>
        <dbReference type="RuleBase" id="RU362121"/>
    </source>
</evidence>
<sequence>MPTLTKLYDLKEAGEHNTRDDCWVVVDGKVYDVSSYLDEHPGGDDVLLRATGKDATDEFNDAGHSKDAIQLMEEFCIGELDPSDTPEEESSSDKKADLTKKFRDMTLQYWAIPVGILGISVIACLFFMRRK</sequence>
<evidence type="ECO:0000313" key="10">
    <source>
        <dbReference type="EMBL" id="KAF5178999.1"/>
    </source>
</evidence>
<dbReference type="SUPFAM" id="SSF55856">
    <property type="entry name" value="Cytochrome b5-like heme/steroid binding domain"/>
    <property type="match status" value="1"/>
</dbReference>
<protein>
    <submittedName>
        <fullName evidence="10">Cytochrome b5</fullName>
    </submittedName>
</protein>
<gene>
    <name evidence="10" type="ORF">FRX31_031414</name>
</gene>
<evidence type="ECO:0000256" key="5">
    <source>
        <dbReference type="ARBA" id="ARBA00023004"/>
    </source>
</evidence>
<keyword evidence="6 8" id="KW-0472">Membrane</keyword>
<dbReference type="Proteomes" id="UP000554482">
    <property type="component" value="Unassembled WGS sequence"/>
</dbReference>
<accession>A0A7J6V1X4</accession>
<dbReference type="GO" id="GO:0020037">
    <property type="term" value="F:heme binding"/>
    <property type="evidence" value="ECO:0007669"/>
    <property type="project" value="UniProtKB-UniRule"/>
</dbReference>
<dbReference type="EMBL" id="JABWDY010039334">
    <property type="protein sequence ID" value="KAF5178999.1"/>
    <property type="molecule type" value="Genomic_DNA"/>
</dbReference>
<comment type="subcellular location">
    <subcellularLocation>
        <location evidence="1">Membrane</location>
    </subcellularLocation>
</comment>
<feature type="domain" description="Cytochrome b5 heme-binding" evidence="9">
    <location>
        <begin position="5"/>
        <end position="81"/>
    </location>
</feature>
<keyword evidence="4 8" id="KW-0479">Metal-binding</keyword>
<dbReference type="PROSITE" id="PS50255">
    <property type="entry name" value="CYTOCHROME_B5_2"/>
    <property type="match status" value="1"/>
</dbReference>